<comment type="caution">
    <text evidence="13">The sequence shown here is derived from an EMBL/GenBank/DDBJ whole genome shotgun (WGS) entry which is preliminary data.</text>
</comment>
<evidence type="ECO:0000256" key="9">
    <source>
        <dbReference type="ARBA" id="ARBA00023102"/>
    </source>
</evidence>
<keyword evidence="5" id="KW-0032">Aminotransferase</keyword>
<dbReference type="OMA" id="NFVQFGR"/>
<dbReference type="VEuPathDB" id="FungiDB:MGL_3232"/>
<dbReference type="InterPro" id="IPR015422">
    <property type="entry name" value="PyrdxlP-dep_Trfase_small"/>
</dbReference>
<evidence type="ECO:0000313" key="14">
    <source>
        <dbReference type="Proteomes" id="UP000008837"/>
    </source>
</evidence>
<dbReference type="Proteomes" id="UP000008837">
    <property type="component" value="Unassembled WGS sequence"/>
</dbReference>
<dbReference type="InterPro" id="IPR004839">
    <property type="entry name" value="Aminotransferase_I/II_large"/>
</dbReference>
<keyword evidence="14" id="KW-1185">Reference proteome</keyword>
<comment type="pathway">
    <text evidence="2">Amino-acid biosynthesis; L-histidine biosynthesis; L-histidine from 5-phospho-alpha-D-ribose 1-diphosphate: step 7/9.</text>
</comment>
<comment type="catalytic activity">
    <reaction evidence="11">
        <text>L-histidinol phosphate + 2-oxoglutarate = 3-(imidazol-4-yl)-2-oxopropyl phosphate + L-glutamate</text>
        <dbReference type="Rhea" id="RHEA:23744"/>
        <dbReference type="ChEBI" id="CHEBI:16810"/>
        <dbReference type="ChEBI" id="CHEBI:29985"/>
        <dbReference type="ChEBI" id="CHEBI:57766"/>
        <dbReference type="ChEBI" id="CHEBI:57980"/>
        <dbReference type="EC" id="2.6.1.9"/>
    </reaction>
</comment>
<dbReference type="GO" id="GO:0004400">
    <property type="term" value="F:histidinol-phosphate transaminase activity"/>
    <property type="evidence" value="ECO:0007669"/>
    <property type="project" value="UniProtKB-EC"/>
</dbReference>
<dbReference type="InterPro" id="IPR005861">
    <property type="entry name" value="HisP_aminotrans"/>
</dbReference>
<keyword evidence="8" id="KW-0663">Pyridoxal phosphate</keyword>
<keyword evidence="6" id="KW-0028">Amino-acid biosynthesis</keyword>
<evidence type="ECO:0000256" key="6">
    <source>
        <dbReference type="ARBA" id="ARBA00022605"/>
    </source>
</evidence>
<keyword evidence="7" id="KW-0808">Transferase</keyword>
<evidence type="ECO:0000256" key="8">
    <source>
        <dbReference type="ARBA" id="ARBA00022898"/>
    </source>
</evidence>
<proteinExistence type="inferred from homology"/>
<comment type="similarity">
    <text evidence="3">Belongs to the class-II pyridoxal-phosphate-dependent aminotransferase family.</text>
</comment>
<dbReference type="GO" id="GO:0000105">
    <property type="term" value="P:L-histidine biosynthetic process"/>
    <property type="evidence" value="ECO:0007669"/>
    <property type="project" value="UniProtKB-KW"/>
</dbReference>
<evidence type="ECO:0000256" key="11">
    <source>
        <dbReference type="ARBA" id="ARBA00047481"/>
    </source>
</evidence>
<feature type="domain" description="Aminotransferase class I/classII large" evidence="12">
    <location>
        <begin position="50"/>
        <end position="406"/>
    </location>
</feature>
<accession>A8Q8A0</accession>
<dbReference type="AlphaFoldDB" id="A8Q8A0"/>
<evidence type="ECO:0000256" key="5">
    <source>
        <dbReference type="ARBA" id="ARBA00022576"/>
    </source>
</evidence>
<dbReference type="EC" id="2.6.1.9" evidence="4"/>
<evidence type="ECO:0000313" key="13">
    <source>
        <dbReference type="EMBL" id="EDP42474.1"/>
    </source>
</evidence>
<dbReference type="HAMAP" id="MF_01023">
    <property type="entry name" value="HisC_aminotrans_2"/>
    <property type="match status" value="1"/>
</dbReference>
<dbReference type="CDD" id="cd00609">
    <property type="entry name" value="AAT_like"/>
    <property type="match status" value="1"/>
</dbReference>
<organism evidence="13 14">
    <name type="scientific">Malassezia globosa (strain ATCC MYA-4612 / CBS 7966)</name>
    <name type="common">Dandruff-associated fungus</name>
    <dbReference type="NCBI Taxonomy" id="425265"/>
    <lineage>
        <taxon>Eukaryota</taxon>
        <taxon>Fungi</taxon>
        <taxon>Dikarya</taxon>
        <taxon>Basidiomycota</taxon>
        <taxon>Ustilaginomycotina</taxon>
        <taxon>Malasseziomycetes</taxon>
        <taxon>Malasseziales</taxon>
        <taxon>Malasseziaceae</taxon>
        <taxon>Malassezia</taxon>
    </lineage>
</organism>
<dbReference type="OrthoDB" id="2015537at2759"/>
<dbReference type="STRING" id="425265.A8Q8A0"/>
<dbReference type="InterPro" id="IPR015424">
    <property type="entry name" value="PyrdxlP-dep_Trfase"/>
</dbReference>
<comment type="cofactor">
    <cofactor evidence="1">
        <name>pyridoxal 5'-phosphate</name>
        <dbReference type="ChEBI" id="CHEBI:597326"/>
    </cofactor>
</comment>
<keyword evidence="9" id="KW-0368">Histidine biosynthesis</keyword>
<protein>
    <recommendedName>
        <fullName evidence="4">histidinol-phosphate transaminase</fullName>
        <ecNumber evidence="4">2.6.1.9</ecNumber>
    </recommendedName>
    <alternativeName>
        <fullName evidence="10">Imidazole acetol-phosphate transaminase</fullName>
    </alternativeName>
</protein>
<dbReference type="FunCoup" id="A8Q8A0">
    <property type="interactions" value="101"/>
</dbReference>
<evidence type="ECO:0000259" key="12">
    <source>
        <dbReference type="Pfam" id="PF00155"/>
    </source>
</evidence>
<evidence type="ECO:0000256" key="7">
    <source>
        <dbReference type="ARBA" id="ARBA00022679"/>
    </source>
</evidence>
<dbReference type="InParanoid" id="A8Q8A0"/>
<dbReference type="Gene3D" id="3.40.640.10">
    <property type="entry name" value="Type I PLP-dependent aspartate aminotransferase-like (Major domain)"/>
    <property type="match status" value="1"/>
</dbReference>
<dbReference type="RefSeq" id="XP_001729688.1">
    <property type="nucleotide sequence ID" value="XM_001729636.1"/>
</dbReference>
<gene>
    <name evidence="13" type="ORF">MGL_3232</name>
</gene>
<dbReference type="InterPro" id="IPR015421">
    <property type="entry name" value="PyrdxlP-dep_Trfase_major"/>
</dbReference>
<dbReference type="GO" id="GO:0030170">
    <property type="term" value="F:pyridoxal phosphate binding"/>
    <property type="evidence" value="ECO:0007669"/>
    <property type="project" value="InterPro"/>
</dbReference>
<evidence type="ECO:0000256" key="4">
    <source>
        <dbReference type="ARBA" id="ARBA00012748"/>
    </source>
</evidence>
<evidence type="ECO:0000256" key="2">
    <source>
        <dbReference type="ARBA" id="ARBA00005011"/>
    </source>
</evidence>
<dbReference type="NCBIfam" id="TIGR01141">
    <property type="entry name" value="hisC"/>
    <property type="match status" value="1"/>
</dbReference>
<sequence length="415" mass="45178">MGVLGVNQEACALAKAHKPEHFCLERIVRPNILALKPYRCARDDYQSGTLLDANENSLGPSAATRSSEEMESLQLHRYPDPGLYGVRESVTQFRGLPHTAYTFLGVGSDEVIDLIQRCFARPSQDKILICPPTYGMYSVSASINDVQVVEVPLTMPDDPRGAFRLDVPKVQAALAQDPSIKLVFLCSPGNPTGTLLAMEDVCAILETPAYQGLVVVDEAYIDFALEEQAQGRKHTASQAVSAVSLVHEYANLIVSQTLSKSFGLAGVRMGVAFAQPPIIQVMNNTKAPYNVSTLAAHAASQALAPEGIQRMRSHAKTLVELRERLIRELASIPCIGKVLGTNDANFVLVQVLDAPKGLPDSQRAALVYKRMAEEHRLVVRNRSSELGCDGCLRITVGTAEENDQCIKLMKELLTP</sequence>
<reference evidence="13 14" key="1">
    <citation type="journal article" date="2007" name="Proc. Natl. Acad. Sci. U.S.A.">
        <title>Dandruff-associated Malassezia genomes reveal convergent and divergent virulence traits shared with plant and human fungal pathogens.</title>
        <authorList>
            <person name="Xu J."/>
            <person name="Saunders C.W."/>
            <person name="Hu P."/>
            <person name="Grant R.A."/>
            <person name="Boekhout T."/>
            <person name="Kuramae E.E."/>
            <person name="Kronstad J.W."/>
            <person name="Deangelis Y.M."/>
            <person name="Reeder N.L."/>
            <person name="Johnstone K.R."/>
            <person name="Leland M."/>
            <person name="Fieno A.M."/>
            <person name="Begley W.M."/>
            <person name="Sun Y."/>
            <person name="Lacey M.P."/>
            <person name="Chaudhary T."/>
            <person name="Keough T."/>
            <person name="Chu L."/>
            <person name="Sears R."/>
            <person name="Yuan B."/>
            <person name="Dawson T.L.Jr."/>
        </authorList>
    </citation>
    <scope>NUCLEOTIDE SEQUENCE [LARGE SCALE GENOMIC DNA]</scope>
    <source>
        <strain evidence="14">ATCC MYA-4612 / CBS 7966</strain>
    </source>
</reference>
<evidence type="ECO:0000256" key="10">
    <source>
        <dbReference type="ARBA" id="ARBA00030262"/>
    </source>
</evidence>
<evidence type="ECO:0000256" key="1">
    <source>
        <dbReference type="ARBA" id="ARBA00001933"/>
    </source>
</evidence>
<dbReference type="PANTHER" id="PTHR42885">
    <property type="entry name" value="HISTIDINOL-PHOSPHATE AMINOTRANSFERASE-RELATED"/>
    <property type="match status" value="1"/>
</dbReference>
<name>A8Q8A0_MALGO</name>
<dbReference type="InterPro" id="IPR001917">
    <property type="entry name" value="Aminotrans_II_pyridoxalP_BS"/>
</dbReference>
<dbReference type="Gene3D" id="3.90.1150.10">
    <property type="entry name" value="Aspartate Aminotransferase, domain 1"/>
    <property type="match status" value="1"/>
</dbReference>
<dbReference type="EMBL" id="AAYY01000011">
    <property type="protein sequence ID" value="EDP42474.1"/>
    <property type="molecule type" value="Genomic_DNA"/>
</dbReference>
<dbReference type="PANTHER" id="PTHR42885:SF2">
    <property type="entry name" value="HISTIDINOL-PHOSPHATE AMINOTRANSFERASE"/>
    <property type="match status" value="1"/>
</dbReference>
<evidence type="ECO:0000256" key="3">
    <source>
        <dbReference type="ARBA" id="ARBA00008392"/>
    </source>
</evidence>
<dbReference type="GeneID" id="5853994"/>
<dbReference type="PROSITE" id="PS00599">
    <property type="entry name" value="AA_TRANSFER_CLASS_2"/>
    <property type="match status" value="1"/>
</dbReference>
<dbReference type="SUPFAM" id="SSF53383">
    <property type="entry name" value="PLP-dependent transferases"/>
    <property type="match status" value="1"/>
</dbReference>
<dbReference type="KEGG" id="mgl:MGL_3232"/>
<dbReference type="Pfam" id="PF00155">
    <property type="entry name" value="Aminotran_1_2"/>
    <property type="match status" value="1"/>
</dbReference>